<dbReference type="GeneID" id="59288699"/>
<gene>
    <name evidence="1" type="ORF">HO173_007042</name>
</gene>
<evidence type="ECO:0000313" key="2">
    <source>
        <dbReference type="Proteomes" id="UP000578531"/>
    </source>
</evidence>
<keyword evidence="2" id="KW-1185">Reference proteome</keyword>
<organism evidence="1 2">
    <name type="scientific">Letharia columbiana</name>
    <dbReference type="NCBI Taxonomy" id="112416"/>
    <lineage>
        <taxon>Eukaryota</taxon>
        <taxon>Fungi</taxon>
        <taxon>Dikarya</taxon>
        <taxon>Ascomycota</taxon>
        <taxon>Pezizomycotina</taxon>
        <taxon>Lecanoromycetes</taxon>
        <taxon>OSLEUM clade</taxon>
        <taxon>Lecanoromycetidae</taxon>
        <taxon>Lecanorales</taxon>
        <taxon>Lecanorineae</taxon>
        <taxon>Parmeliaceae</taxon>
        <taxon>Letharia</taxon>
    </lineage>
</organism>
<protein>
    <submittedName>
        <fullName evidence="1">Uncharacterized protein</fullName>
    </submittedName>
</protein>
<sequence>MPHPMPSVSTGLAFLKGNQEVSIMGTIYKQARHVDVYLGEADGHDAQAVDSMKLQQMGAFIAETPSKDLKPSPWTAMT</sequence>
<comment type="caution">
    <text evidence="1">The sequence shown here is derived from an EMBL/GenBank/DDBJ whole genome shotgun (WGS) entry which is preliminary data.</text>
</comment>
<dbReference type="EMBL" id="JACCJC010000028">
    <property type="protein sequence ID" value="KAF6234822.1"/>
    <property type="molecule type" value="Genomic_DNA"/>
</dbReference>
<dbReference type="RefSeq" id="XP_037164211.1">
    <property type="nucleotide sequence ID" value="XM_037308947.1"/>
</dbReference>
<proteinExistence type="predicted"/>
<reference evidence="1 2" key="1">
    <citation type="journal article" date="2020" name="Genomics">
        <title>Complete, high-quality genomes from long-read metagenomic sequencing of two wolf lichen thalli reveals enigmatic genome architecture.</title>
        <authorList>
            <person name="McKenzie S.K."/>
            <person name="Walston R.F."/>
            <person name="Allen J.L."/>
        </authorList>
    </citation>
    <scope>NUCLEOTIDE SEQUENCE [LARGE SCALE GENOMIC DNA]</scope>
    <source>
        <strain evidence="1">WasteWater2</strain>
    </source>
</reference>
<dbReference type="AlphaFoldDB" id="A0A8H6L427"/>
<accession>A0A8H6L427</accession>
<evidence type="ECO:0000313" key="1">
    <source>
        <dbReference type="EMBL" id="KAF6234822.1"/>
    </source>
</evidence>
<dbReference type="Proteomes" id="UP000578531">
    <property type="component" value="Unassembled WGS sequence"/>
</dbReference>
<name>A0A8H6L427_9LECA</name>